<evidence type="ECO:0000256" key="5">
    <source>
        <dbReference type="ARBA" id="ARBA00023211"/>
    </source>
</evidence>
<comment type="cofactor">
    <cofactor evidence="1">
        <name>Mn(2+)</name>
        <dbReference type="ChEBI" id="CHEBI:29035"/>
    </cofactor>
</comment>
<dbReference type="EMBL" id="JAPFFF010000053">
    <property type="protein sequence ID" value="KAK8838902.1"/>
    <property type="molecule type" value="Genomic_DNA"/>
</dbReference>
<evidence type="ECO:0000256" key="1">
    <source>
        <dbReference type="ARBA" id="ARBA00001936"/>
    </source>
</evidence>
<dbReference type="InterPro" id="IPR004843">
    <property type="entry name" value="Calcineurin-like_PHP"/>
</dbReference>
<dbReference type="EC" id="3.1.3.16" evidence="8"/>
<evidence type="ECO:0000259" key="9">
    <source>
        <dbReference type="PROSITE" id="PS00125"/>
    </source>
</evidence>
<dbReference type="InterPro" id="IPR029052">
    <property type="entry name" value="Metallo-depent_PP-like"/>
</dbReference>
<comment type="similarity">
    <text evidence="8">Belongs to the PPP phosphatase family.</text>
</comment>
<proteinExistence type="inferred from homology"/>
<dbReference type="InterPro" id="IPR006186">
    <property type="entry name" value="Ser/Thr-sp_prot-phosphatase"/>
</dbReference>
<evidence type="ECO:0000256" key="7">
    <source>
        <dbReference type="ARBA" id="ARBA00048336"/>
    </source>
</evidence>
<keyword evidence="4" id="KW-0904">Protein phosphatase</keyword>
<dbReference type="PANTHER" id="PTHR11668:SF300">
    <property type="entry name" value="SERINE_THREONINE-PROTEIN PHOSPHATASE"/>
    <property type="match status" value="1"/>
</dbReference>
<evidence type="ECO:0000313" key="11">
    <source>
        <dbReference type="Proteomes" id="UP001470230"/>
    </source>
</evidence>
<keyword evidence="3 8" id="KW-0378">Hydrolase</keyword>
<feature type="domain" description="Serine/threonine specific protein phosphatases" evidence="9">
    <location>
        <begin position="127"/>
        <end position="132"/>
    </location>
</feature>
<evidence type="ECO:0000256" key="2">
    <source>
        <dbReference type="ARBA" id="ARBA00022723"/>
    </source>
</evidence>
<keyword evidence="2" id="KW-0479">Metal-binding</keyword>
<evidence type="ECO:0000256" key="8">
    <source>
        <dbReference type="RuleBase" id="RU004273"/>
    </source>
</evidence>
<sequence length="341" mass="38873">MKHVNKILKKLSQATNDESFNFSNPQLWNKNNFIKIKKEHIRSLCKEAIKVLSKEPTLLQVTSPVQIVGDIHGQFYDLIHFMRMAGPAPLKKYIFLGDYVDRGNNSVETISFLLALKVKFPDRVWILRGNHESPSVNQFYGFYEECSKRYTVDIWHQFNKVFSYLPIAAVISSRIFCVHGGLSPYLNSVSQISSLKKPFDIPNSGTVADLLWSDPSTQGSGFQPNSRGISYTYGSDIVNSFLRQNTYDLICRAHQLVLNGYEFPFNPDKSVLTIFSAPNYCNTYQNKAALLRVEKSLECKFTLIDPAKANSYRLYDSPITKSALASCQSSFFKKHKKSKKK</sequence>
<comment type="catalytic activity">
    <reaction evidence="7 8">
        <text>O-phospho-L-threonyl-[protein] + H2O = L-threonyl-[protein] + phosphate</text>
        <dbReference type="Rhea" id="RHEA:47004"/>
        <dbReference type="Rhea" id="RHEA-COMP:11060"/>
        <dbReference type="Rhea" id="RHEA-COMP:11605"/>
        <dbReference type="ChEBI" id="CHEBI:15377"/>
        <dbReference type="ChEBI" id="CHEBI:30013"/>
        <dbReference type="ChEBI" id="CHEBI:43474"/>
        <dbReference type="ChEBI" id="CHEBI:61977"/>
        <dbReference type="EC" id="3.1.3.16"/>
    </reaction>
</comment>
<evidence type="ECO:0000256" key="6">
    <source>
        <dbReference type="ARBA" id="ARBA00047761"/>
    </source>
</evidence>
<gene>
    <name evidence="10" type="ORF">M9Y10_032359</name>
</gene>
<protein>
    <recommendedName>
        <fullName evidence="8">Serine/threonine-protein phosphatase</fullName>
        <ecNumber evidence="8">3.1.3.16</ecNumber>
    </recommendedName>
</protein>
<dbReference type="PROSITE" id="PS00125">
    <property type="entry name" value="SER_THR_PHOSPHATASE"/>
    <property type="match status" value="1"/>
</dbReference>
<evidence type="ECO:0000256" key="4">
    <source>
        <dbReference type="ARBA" id="ARBA00022912"/>
    </source>
</evidence>
<dbReference type="SUPFAM" id="SSF56300">
    <property type="entry name" value="Metallo-dependent phosphatases"/>
    <property type="match status" value="1"/>
</dbReference>
<comment type="catalytic activity">
    <reaction evidence="6">
        <text>O-phospho-L-seryl-[protein] + H2O = L-seryl-[protein] + phosphate</text>
        <dbReference type="Rhea" id="RHEA:20629"/>
        <dbReference type="Rhea" id="RHEA-COMP:9863"/>
        <dbReference type="Rhea" id="RHEA-COMP:11604"/>
        <dbReference type="ChEBI" id="CHEBI:15377"/>
        <dbReference type="ChEBI" id="CHEBI:29999"/>
        <dbReference type="ChEBI" id="CHEBI:43474"/>
        <dbReference type="ChEBI" id="CHEBI:83421"/>
        <dbReference type="EC" id="3.1.3.16"/>
    </reaction>
</comment>
<dbReference type="PRINTS" id="PR00114">
    <property type="entry name" value="STPHPHTASE"/>
</dbReference>
<name>A0ABR2GZC5_9EUKA</name>
<dbReference type="Pfam" id="PF00149">
    <property type="entry name" value="Metallophos"/>
    <property type="match status" value="1"/>
</dbReference>
<dbReference type="Proteomes" id="UP001470230">
    <property type="component" value="Unassembled WGS sequence"/>
</dbReference>
<dbReference type="Gene3D" id="3.60.21.10">
    <property type="match status" value="1"/>
</dbReference>
<keyword evidence="11" id="KW-1185">Reference proteome</keyword>
<dbReference type="SMART" id="SM00156">
    <property type="entry name" value="PP2Ac"/>
    <property type="match status" value="1"/>
</dbReference>
<dbReference type="PANTHER" id="PTHR11668">
    <property type="entry name" value="SERINE/THREONINE PROTEIN PHOSPHATASE"/>
    <property type="match status" value="1"/>
</dbReference>
<accession>A0ABR2GZC5</accession>
<organism evidence="10 11">
    <name type="scientific">Tritrichomonas musculus</name>
    <dbReference type="NCBI Taxonomy" id="1915356"/>
    <lineage>
        <taxon>Eukaryota</taxon>
        <taxon>Metamonada</taxon>
        <taxon>Parabasalia</taxon>
        <taxon>Tritrichomonadida</taxon>
        <taxon>Tritrichomonadidae</taxon>
        <taxon>Tritrichomonas</taxon>
    </lineage>
</organism>
<evidence type="ECO:0000313" key="10">
    <source>
        <dbReference type="EMBL" id="KAK8838902.1"/>
    </source>
</evidence>
<evidence type="ECO:0000256" key="3">
    <source>
        <dbReference type="ARBA" id="ARBA00022801"/>
    </source>
</evidence>
<comment type="caution">
    <text evidence="10">The sequence shown here is derived from an EMBL/GenBank/DDBJ whole genome shotgun (WGS) entry which is preliminary data.</text>
</comment>
<dbReference type="InterPro" id="IPR050341">
    <property type="entry name" value="PP1_catalytic_subunit"/>
</dbReference>
<reference evidence="10 11" key="1">
    <citation type="submission" date="2024-04" db="EMBL/GenBank/DDBJ databases">
        <title>Tritrichomonas musculus Genome.</title>
        <authorList>
            <person name="Alves-Ferreira E."/>
            <person name="Grigg M."/>
            <person name="Lorenzi H."/>
            <person name="Galac M."/>
        </authorList>
    </citation>
    <scope>NUCLEOTIDE SEQUENCE [LARGE SCALE GENOMIC DNA]</scope>
    <source>
        <strain evidence="10 11">EAF2021</strain>
    </source>
</reference>
<keyword evidence="5" id="KW-0464">Manganese</keyword>